<protein>
    <submittedName>
        <fullName evidence="1">Uncharacterized protein</fullName>
    </submittedName>
</protein>
<evidence type="ECO:0000313" key="1">
    <source>
        <dbReference type="EMBL" id="KAF1845801.1"/>
    </source>
</evidence>
<comment type="caution">
    <text evidence="1">The sequence shown here is derived from an EMBL/GenBank/DDBJ whole genome shotgun (WGS) entry which is preliminary data.</text>
</comment>
<dbReference type="AlphaFoldDB" id="A0A9P4GII0"/>
<reference evidence="1" key="1">
    <citation type="submission" date="2020-01" db="EMBL/GenBank/DDBJ databases">
        <authorList>
            <consortium name="DOE Joint Genome Institute"/>
            <person name="Haridas S."/>
            <person name="Albert R."/>
            <person name="Binder M."/>
            <person name="Bloem J."/>
            <person name="Labutti K."/>
            <person name="Salamov A."/>
            <person name="Andreopoulos B."/>
            <person name="Baker S.E."/>
            <person name="Barry K."/>
            <person name="Bills G."/>
            <person name="Bluhm B.H."/>
            <person name="Cannon C."/>
            <person name="Castanera R."/>
            <person name="Culley D.E."/>
            <person name="Daum C."/>
            <person name="Ezra D."/>
            <person name="Gonzalez J.B."/>
            <person name="Henrissat B."/>
            <person name="Kuo A."/>
            <person name="Liang C."/>
            <person name="Lipzen A."/>
            <person name="Lutzoni F."/>
            <person name="Magnuson J."/>
            <person name="Mondo S."/>
            <person name="Nolan M."/>
            <person name="Ohm R."/>
            <person name="Pangilinan J."/>
            <person name="Park H.-J."/>
            <person name="Ramirez L."/>
            <person name="Alfaro M."/>
            <person name="Sun H."/>
            <person name="Tritt A."/>
            <person name="Yoshinaga Y."/>
            <person name="Zwiers L.-H."/>
            <person name="Turgeon B.G."/>
            <person name="Goodwin S.B."/>
            <person name="Spatafora J.W."/>
            <person name="Crous P.W."/>
            <person name="Grigoriev I.V."/>
        </authorList>
    </citation>
    <scope>NUCLEOTIDE SEQUENCE</scope>
    <source>
        <strain evidence="1">CBS 394.84</strain>
    </source>
</reference>
<keyword evidence="2" id="KW-1185">Reference proteome</keyword>
<name>A0A9P4GII0_9PLEO</name>
<dbReference type="GeneID" id="63850672"/>
<dbReference type="Proteomes" id="UP000800039">
    <property type="component" value="Unassembled WGS sequence"/>
</dbReference>
<evidence type="ECO:0000313" key="2">
    <source>
        <dbReference type="Proteomes" id="UP000800039"/>
    </source>
</evidence>
<dbReference type="RefSeq" id="XP_040788364.1">
    <property type="nucleotide sequence ID" value="XM_040933421.1"/>
</dbReference>
<sequence>MDVMETGFAYLVRHTRQTAGEILQAKKLEKHHVAPCLTPDALFKNQESILLLSPSTSPCT</sequence>
<dbReference type="EMBL" id="ML976616">
    <property type="protein sequence ID" value="KAF1845801.1"/>
    <property type="molecule type" value="Genomic_DNA"/>
</dbReference>
<organism evidence="1 2">
    <name type="scientific">Cucurbitaria berberidis CBS 394.84</name>
    <dbReference type="NCBI Taxonomy" id="1168544"/>
    <lineage>
        <taxon>Eukaryota</taxon>
        <taxon>Fungi</taxon>
        <taxon>Dikarya</taxon>
        <taxon>Ascomycota</taxon>
        <taxon>Pezizomycotina</taxon>
        <taxon>Dothideomycetes</taxon>
        <taxon>Pleosporomycetidae</taxon>
        <taxon>Pleosporales</taxon>
        <taxon>Pleosporineae</taxon>
        <taxon>Cucurbitariaceae</taxon>
        <taxon>Cucurbitaria</taxon>
    </lineage>
</organism>
<proteinExistence type="predicted"/>
<accession>A0A9P4GII0</accession>
<gene>
    <name evidence="1" type="ORF">K460DRAFT_366652</name>
</gene>